<organism evidence="11 12">
    <name type="scientific">Taphrina deformans (strain PYCC 5710 / ATCC 11124 / CBS 356.35 / IMI 108563 / JCM 9778 / NBRC 8474)</name>
    <name type="common">Peach leaf curl fungus</name>
    <name type="synonym">Lalaria deformans</name>
    <dbReference type="NCBI Taxonomy" id="1097556"/>
    <lineage>
        <taxon>Eukaryota</taxon>
        <taxon>Fungi</taxon>
        <taxon>Dikarya</taxon>
        <taxon>Ascomycota</taxon>
        <taxon>Taphrinomycotina</taxon>
        <taxon>Taphrinomycetes</taxon>
        <taxon>Taphrinales</taxon>
        <taxon>Taphrinaceae</taxon>
        <taxon>Taphrina</taxon>
    </lineage>
</organism>
<dbReference type="VEuPathDB" id="FungiDB:TAPDE_005572"/>
<dbReference type="eggNOG" id="KOG2644">
    <property type="taxonomic scope" value="Eukaryota"/>
</dbReference>
<dbReference type="SMART" id="SM00852">
    <property type="entry name" value="MoCF_biosynth"/>
    <property type="match status" value="1"/>
</dbReference>
<feature type="binding site" evidence="9">
    <location>
        <position position="393"/>
    </location>
    <ligand>
        <name>substrate</name>
    </ligand>
</feature>
<feature type="domain" description="MoaB/Mog" evidence="10">
    <location>
        <begin position="8"/>
        <end position="179"/>
    </location>
</feature>
<evidence type="ECO:0000256" key="6">
    <source>
        <dbReference type="ARBA" id="ARBA00022964"/>
    </source>
</evidence>
<dbReference type="Pfam" id="PF00994">
    <property type="entry name" value="MoCF_biosynth"/>
    <property type="match status" value="1"/>
</dbReference>
<dbReference type="FunFam" id="2.60.120.10:FF:000131">
    <property type="entry name" value="3-hydroxyanthranilate 3,4-dioxygenase"/>
    <property type="match status" value="1"/>
</dbReference>
<dbReference type="NCBIfam" id="TIGR03037">
    <property type="entry name" value="anthran_nbaC"/>
    <property type="match status" value="1"/>
</dbReference>
<evidence type="ECO:0000256" key="5">
    <source>
        <dbReference type="ARBA" id="ARBA00022723"/>
    </source>
</evidence>
<dbReference type="HAMAP" id="MF_00825">
    <property type="entry name" value="3_HAO"/>
    <property type="match status" value="1"/>
</dbReference>
<dbReference type="PANTHER" id="PTHR47675">
    <property type="entry name" value="MOLYBDOPTERIN BINDING DOMAIN PROTEIN (AFU_ORTHOLOGUE AFUA_5G11210)"/>
    <property type="match status" value="1"/>
</dbReference>
<dbReference type="OrthoDB" id="448496at2759"/>
<dbReference type="Gene3D" id="2.60.120.10">
    <property type="entry name" value="Jelly Rolls"/>
    <property type="match status" value="1"/>
</dbReference>
<dbReference type="GO" id="GO:0000334">
    <property type="term" value="F:3-hydroxyanthranilate 3,4-dioxygenase activity"/>
    <property type="evidence" value="ECO:0007669"/>
    <property type="project" value="UniProtKB-UniRule"/>
</dbReference>
<protein>
    <recommendedName>
        <fullName evidence="9">3-hydroxyanthranilate 3,4-dioxygenase</fullName>
        <ecNumber evidence="9">1.13.11.6</ecNumber>
    </recommendedName>
    <alternativeName>
        <fullName evidence="9">3-hydroxyanthranilate oxygenase</fullName>
        <shortName evidence="9">3-HAO</shortName>
    </alternativeName>
    <alternativeName>
        <fullName evidence="9">3-hydroxyanthranilic acid dioxygenase</fullName>
        <shortName evidence="9">HAD</shortName>
    </alternativeName>
    <alternativeName>
        <fullName evidence="9">Biosynthesis of nicotinic acid protein 1</fullName>
    </alternativeName>
</protein>
<dbReference type="EC" id="1.13.11.6" evidence="9"/>
<dbReference type="InterPro" id="IPR014710">
    <property type="entry name" value="RmlC-like_jellyroll"/>
</dbReference>
<dbReference type="GO" id="GO:0047884">
    <property type="term" value="F:FAD diphosphatase activity"/>
    <property type="evidence" value="ECO:0007669"/>
    <property type="project" value="TreeGrafter"/>
</dbReference>
<comment type="catalytic activity">
    <reaction evidence="9">
        <text>3-hydroxyanthranilate + O2 = (2Z,4Z)-2-amino-3-carboxymuconate 6-semialdehyde</text>
        <dbReference type="Rhea" id="RHEA:17953"/>
        <dbReference type="ChEBI" id="CHEBI:15379"/>
        <dbReference type="ChEBI" id="CHEBI:36559"/>
        <dbReference type="ChEBI" id="CHEBI:77612"/>
        <dbReference type="EC" id="1.13.11.6"/>
    </reaction>
</comment>
<keyword evidence="8 9" id="KW-0408">Iron</keyword>
<dbReference type="GO" id="GO:0005737">
    <property type="term" value="C:cytoplasm"/>
    <property type="evidence" value="ECO:0007669"/>
    <property type="project" value="UniProtKB-SubCell"/>
</dbReference>
<dbReference type="SUPFAM" id="SSF53218">
    <property type="entry name" value="Molybdenum cofactor biosynthesis proteins"/>
    <property type="match status" value="1"/>
</dbReference>
<dbReference type="GO" id="GO:0043420">
    <property type="term" value="P:anthranilate metabolic process"/>
    <property type="evidence" value="ECO:0007669"/>
    <property type="project" value="UniProtKB-UniRule"/>
</dbReference>
<dbReference type="SUPFAM" id="SSF51182">
    <property type="entry name" value="RmlC-like cupins"/>
    <property type="match status" value="1"/>
</dbReference>
<evidence type="ECO:0000313" key="12">
    <source>
        <dbReference type="Proteomes" id="UP000013776"/>
    </source>
</evidence>
<comment type="similarity">
    <text evidence="9">Belongs to the 3-HAO family.</text>
</comment>
<dbReference type="GO" id="GO:0008198">
    <property type="term" value="F:ferrous iron binding"/>
    <property type="evidence" value="ECO:0007669"/>
    <property type="project" value="UniProtKB-UniRule"/>
</dbReference>
<dbReference type="UniPathway" id="UPA00253">
    <property type="reaction ID" value="UER00330"/>
</dbReference>
<dbReference type="PANTHER" id="PTHR47675:SF1">
    <property type="entry name" value="MOLYBDOPTERIN BINDING DOMAIN PROTEIN (AFU_ORTHOLOGUE AFUA_5G11210)"/>
    <property type="match status" value="1"/>
</dbReference>
<keyword evidence="4 9" id="KW-0662">Pyridine nucleotide biosynthesis</keyword>
<keyword evidence="12" id="KW-1185">Reference proteome</keyword>
<dbReference type="GO" id="GO:0006569">
    <property type="term" value="P:L-tryptophan catabolic process"/>
    <property type="evidence" value="ECO:0007669"/>
    <property type="project" value="UniProtKB-UniRule"/>
</dbReference>
<gene>
    <name evidence="9" type="primary">BNA1</name>
    <name evidence="11" type="ORF">TAPDE_005572</name>
</gene>
<comment type="caution">
    <text evidence="11">The sequence shown here is derived from an EMBL/GenBank/DDBJ whole genome shotgun (WGS) entry which is preliminary data.</text>
</comment>
<keyword evidence="7 9" id="KW-0560">Oxidoreductase</keyword>
<evidence type="ECO:0000256" key="1">
    <source>
        <dbReference type="ARBA" id="ARBA00001954"/>
    </source>
</evidence>
<comment type="pathway">
    <text evidence="9">Cofactor biosynthesis; NAD(+) biosynthesis; quinolinate from L-kynurenine: step 3/3.</text>
</comment>
<evidence type="ECO:0000256" key="8">
    <source>
        <dbReference type="ARBA" id="ARBA00023004"/>
    </source>
</evidence>
<comment type="caution">
    <text evidence="9">Lacks conserved residue(s) required for the propagation of feature annotation.</text>
</comment>
<evidence type="ECO:0000256" key="2">
    <source>
        <dbReference type="ARBA" id="ARBA00002752"/>
    </source>
</evidence>
<comment type="cofactor">
    <cofactor evidence="1 9">
        <name>Fe(2+)</name>
        <dbReference type="ChEBI" id="CHEBI:29033"/>
    </cofactor>
</comment>
<proteinExistence type="inferred from homology"/>
<dbReference type="CDD" id="cd06123">
    <property type="entry name" value="cupin_HAO"/>
    <property type="match status" value="1"/>
</dbReference>
<dbReference type="GO" id="GO:0019805">
    <property type="term" value="P:quinolinate biosynthetic process"/>
    <property type="evidence" value="ECO:0007669"/>
    <property type="project" value="UniProtKB-UniRule"/>
</dbReference>
<dbReference type="CDD" id="cd00885">
    <property type="entry name" value="cinA"/>
    <property type="match status" value="1"/>
</dbReference>
<evidence type="ECO:0000256" key="4">
    <source>
        <dbReference type="ARBA" id="ARBA00022642"/>
    </source>
</evidence>
<dbReference type="GO" id="GO:0042726">
    <property type="term" value="P:flavin-containing compound metabolic process"/>
    <property type="evidence" value="ECO:0007669"/>
    <property type="project" value="TreeGrafter"/>
</dbReference>
<evidence type="ECO:0000313" key="11">
    <source>
        <dbReference type="EMBL" id="CCG84998.1"/>
    </source>
</evidence>
<dbReference type="InterPro" id="IPR001453">
    <property type="entry name" value="MoaB/Mog_dom"/>
</dbReference>
<dbReference type="Proteomes" id="UP000013776">
    <property type="component" value="Unassembled WGS sequence"/>
</dbReference>
<keyword evidence="6 9" id="KW-0223">Dioxygenase</keyword>
<evidence type="ECO:0000259" key="10">
    <source>
        <dbReference type="SMART" id="SM00852"/>
    </source>
</evidence>
<feature type="binding site" evidence="9">
    <location>
        <position position="350"/>
    </location>
    <ligand>
        <name>substrate</name>
    </ligand>
</feature>
<dbReference type="InterPro" id="IPR011051">
    <property type="entry name" value="RmlC_Cupin_sf"/>
</dbReference>
<comment type="function">
    <text evidence="2 9">Catalyzes the oxidative ring opening of 3-hydroxyanthranilate to 2-amino-3-carboxymuconate semialdehyde, which spontaneously cyclizes to quinolinate.</text>
</comment>
<evidence type="ECO:0000256" key="9">
    <source>
        <dbReference type="HAMAP-Rule" id="MF_03019"/>
    </source>
</evidence>
<keyword evidence="5 9" id="KW-0479">Metal-binding</keyword>
<keyword evidence="3 9" id="KW-0963">Cytoplasm</keyword>
<dbReference type="STRING" id="1097556.R4XH29"/>
<comment type="subcellular location">
    <subcellularLocation>
        <location evidence="9">Cytoplasm</location>
    </subcellularLocation>
</comment>
<name>R4XH29_TAPDE</name>
<dbReference type="InterPro" id="IPR036425">
    <property type="entry name" value="MoaB/Mog-like_dom_sf"/>
</dbReference>
<feature type="binding site" evidence="9">
    <location>
        <position position="389"/>
    </location>
    <ligand>
        <name>Fe cation</name>
        <dbReference type="ChEBI" id="CHEBI:24875"/>
        <note>catalytic</note>
    </ligand>
</feature>
<dbReference type="InterPro" id="IPR010329">
    <property type="entry name" value="3hydroanth_dOase"/>
</dbReference>
<feature type="binding site" evidence="9">
    <location>
        <position position="403"/>
    </location>
    <ligand>
        <name>substrate</name>
    </ligand>
</feature>
<dbReference type="GO" id="GO:0034354">
    <property type="term" value="P:'de novo' NAD+ biosynthetic process from L-tryptophan"/>
    <property type="evidence" value="ECO:0007669"/>
    <property type="project" value="UniProtKB-UniRule"/>
</dbReference>
<accession>R4XH29</accession>
<evidence type="ECO:0000256" key="7">
    <source>
        <dbReference type="ARBA" id="ARBA00023002"/>
    </source>
</evidence>
<reference evidence="11 12" key="1">
    <citation type="journal article" date="2013" name="MBio">
        <title>Genome sequencing of the plant pathogen Taphrina deformans, the causal agent of peach leaf curl.</title>
        <authorList>
            <person name="Cisse O.H."/>
            <person name="Almeida J.M.G.C.F."/>
            <person name="Fonseca A."/>
            <person name="Kumar A.A."/>
            <person name="Salojaervi J."/>
            <person name="Overmyer K."/>
            <person name="Hauser P.M."/>
            <person name="Pagni M."/>
        </authorList>
    </citation>
    <scope>NUCLEOTIDE SEQUENCE [LARGE SCALE GENOMIC DNA]</scope>
    <source>
        <strain evidence="12">PYCC 5710 / ATCC 11124 / CBS 356.35 / IMI 108563 / JCM 9778 / NBRC 8474</strain>
    </source>
</reference>
<sequence>MQQIRTAGIVIIGDEVLSSKTVDTNSAWFAKYCFELGIDLKRIEIIADDESEIVEAVTRMSSKYDFVVTSGGIGPTHDDITYPSIAKAFNNKLTYHDETLERMKKLSVRPINWDVPADDPELVARKRMALFPTPSQIVYPSEKLWVPIVIAGGNVHILPGIPRLFTGLLSEYRKTIVDNVDPAMKQTRILISTGLPESAISKYLGDLQKKVDAKGVKVGSYPKGIGMGVMISLLGRDLSYLETLVADVEKSLDGKRVDVEAEAQNEVDRTKAEKERMNSSENYKLDLPAIPENLGPISPPINFPLWLKENGHLLQPPVNNFCLYAEKDFIVMTVGGPNARNDYHINNTEEWFYQYKGDMLLKVVEGGTTFKDIPIKEGEMFLLPANTPHNPVRFANTIGIVIERVRPDTSRDKLRWYCSSGNHSKPTIVAETNLGHVTNLGTQLKPAIQQWQEDETMRTCKECGEIMPAK</sequence>
<feature type="binding site" evidence="9">
    <location>
        <position position="350"/>
    </location>
    <ligand>
        <name>Fe cation</name>
        <dbReference type="ChEBI" id="CHEBI:24875"/>
        <note>catalytic</note>
    </ligand>
</feature>
<dbReference type="AlphaFoldDB" id="R4XH29"/>
<dbReference type="Gene3D" id="3.40.980.10">
    <property type="entry name" value="MoaB/Mog-like domain"/>
    <property type="match status" value="1"/>
</dbReference>
<dbReference type="Pfam" id="PF06052">
    <property type="entry name" value="3-HAO"/>
    <property type="match status" value="1"/>
</dbReference>
<evidence type="ECO:0000256" key="3">
    <source>
        <dbReference type="ARBA" id="ARBA00022490"/>
    </source>
</evidence>
<dbReference type="EMBL" id="CAHR02000378">
    <property type="protein sequence ID" value="CCG84998.1"/>
    <property type="molecule type" value="Genomic_DNA"/>
</dbReference>
<feature type="binding site" evidence="9">
    <location>
        <position position="344"/>
    </location>
    <ligand>
        <name>Fe cation</name>
        <dbReference type="ChEBI" id="CHEBI:24875"/>
        <note>catalytic</note>
    </ligand>
</feature>
<dbReference type="eggNOG" id="KOG3995">
    <property type="taxonomic scope" value="Eukaryota"/>
</dbReference>
<feature type="binding site" evidence="9">
    <location>
        <position position="340"/>
    </location>
    <ligand>
        <name>O2</name>
        <dbReference type="ChEBI" id="CHEBI:15379"/>
    </ligand>
</feature>